<feature type="active site" description="Nucleophile" evidence="6">
    <location>
        <position position="106"/>
    </location>
</feature>
<dbReference type="PROSITE" id="PS00382">
    <property type="entry name" value="CLP_PROTEASE_HIS"/>
    <property type="match status" value="1"/>
</dbReference>
<dbReference type="NCBIfam" id="NF009205">
    <property type="entry name" value="PRK12553.1"/>
    <property type="match status" value="1"/>
</dbReference>
<evidence type="ECO:0000256" key="8">
    <source>
        <dbReference type="RuleBase" id="RU003567"/>
    </source>
</evidence>
<comment type="subcellular location">
    <subcellularLocation>
        <location evidence="6">Cytoplasm</location>
    </subcellularLocation>
</comment>
<accession>R7GAW7</accession>
<proteinExistence type="inferred from homology"/>
<dbReference type="GO" id="GO:0005737">
    <property type="term" value="C:cytoplasm"/>
    <property type="evidence" value="ECO:0007669"/>
    <property type="project" value="UniProtKB-SubCell"/>
</dbReference>
<keyword evidence="2 6" id="KW-0645">Protease</keyword>
<dbReference type="InterPro" id="IPR033135">
    <property type="entry name" value="ClpP_His_AS"/>
</dbReference>
<protein>
    <recommendedName>
        <fullName evidence="6 8">ATP-dependent Clp protease proteolytic subunit</fullName>
        <ecNumber evidence="6">3.4.21.92</ecNumber>
    </recommendedName>
    <alternativeName>
        <fullName evidence="6">Endopeptidase Clp</fullName>
    </alternativeName>
</protein>
<comment type="subunit">
    <text evidence="6">Fourteen ClpP subunits assemble into 2 heptameric rings which stack back to back to give a disk-like structure with a central cavity, resembling the structure of eukaryotic proteasomes.</text>
</comment>
<evidence type="ECO:0000256" key="7">
    <source>
        <dbReference type="PROSITE-ProRule" id="PRU10086"/>
    </source>
</evidence>
<dbReference type="InterPro" id="IPR001907">
    <property type="entry name" value="ClpP"/>
</dbReference>
<dbReference type="HAMAP" id="MF_00444">
    <property type="entry name" value="ClpP"/>
    <property type="match status" value="1"/>
</dbReference>
<name>R7GAW7_9FIRM</name>
<gene>
    <name evidence="6" type="primary">clpP</name>
    <name evidence="9" type="ORF">BN631_00565</name>
</gene>
<evidence type="ECO:0000256" key="6">
    <source>
        <dbReference type="HAMAP-Rule" id="MF_00444"/>
    </source>
</evidence>
<evidence type="ECO:0000313" key="9">
    <source>
        <dbReference type="EMBL" id="CDE23933.1"/>
    </source>
</evidence>
<keyword evidence="6" id="KW-0963">Cytoplasm</keyword>
<dbReference type="GO" id="GO:0009368">
    <property type="term" value="C:endopeptidase Clp complex"/>
    <property type="evidence" value="ECO:0007669"/>
    <property type="project" value="TreeGrafter"/>
</dbReference>
<dbReference type="Pfam" id="PF00574">
    <property type="entry name" value="CLP_protease"/>
    <property type="match status" value="1"/>
</dbReference>
<comment type="function">
    <text evidence="6">Cleaves peptides in various proteins in a process that requires ATP hydrolysis. Has a chymotrypsin-like activity. Plays a major role in the degradation of misfolded proteins.</text>
</comment>
<feature type="active site" evidence="6 7">
    <location>
        <position position="131"/>
    </location>
</feature>
<dbReference type="Proteomes" id="UP000018093">
    <property type="component" value="Unassembled WGS sequence"/>
</dbReference>
<dbReference type="GO" id="GO:0004176">
    <property type="term" value="F:ATP-dependent peptidase activity"/>
    <property type="evidence" value="ECO:0007669"/>
    <property type="project" value="InterPro"/>
</dbReference>
<evidence type="ECO:0000256" key="3">
    <source>
        <dbReference type="ARBA" id="ARBA00022801"/>
    </source>
</evidence>
<dbReference type="PANTHER" id="PTHR10381">
    <property type="entry name" value="ATP-DEPENDENT CLP PROTEASE PROTEOLYTIC SUBUNIT"/>
    <property type="match status" value="1"/>
</dbReference>
<sequence>MEREKEVIYLVIVPTIIEKNISGEHAYDLYSCLLKERIIILCGEIDDAMSASICAQLLYLSARSKAPIQLYINSNGGSVTAGLAIYDIIHYIPCEVSTICMGMCASMAAVLLCAGSDGKRFALANSEIMIHQPLGSAQGQATDMEIVAKHIQQVKERLYRILCKHTKQDRDTIIHDCDRDFYMNAKQAMDYGMVDEIITAPLYSEL</sequence>
<dbReference type="AlphaFoldDB" id="R7GAW7"/>
<organism evidence="9 10">
    <name type="scientific">Amedibacillus dolichus CAG:375</name>
    <dbReference type="NCBI Taxonomy" id="1263076"/>
    <lineage>
        <taxon>Bacteria</taxon>
        <taxon>Bacillati</taxon>
        <taxon>Bacillota</taxon>
        <taxon>Erysipelotrichia</taxon>
        <taxon>Erysipelotrichales</taxon>
        <taxon>Erysipelotrichaceae</taxon>
        <taxon>Amedibacillus</taxon>
    </lineage>
</organism>
<reference evidence="9" key="1">
    <citation type="submission" date="2012-11" db="EMBL/GenBank/DDBJ databases">
        <title>Dependencies among metagenomic species, viruses, plasmids and units of genetic variation.</title>
        <authorList>
            <person name="Nielsen H.B."/>
            <person name="Almeida M."/>
            <person name="Juncker A.S."/>
            <person name="Rasmussen S."/>
            <person name="Li J."/>
            <person name="Sunagawa S."/>
            <person name="Plichta D."/>
            <person name="Gautier L."/>
            <person name="Le Chatelier E."/>
            <person name="Peletier E."/>
            <person name="Bonde I."/>
            <person name="Nielsen T."/>
            <person name="Manichanh C."/>
            <person name="Arumugam M."/>
            <person name="Batto J."/>
            <person name="Santos M.B.Q.D."/>
            <person name="Blom N."/>
            <person name="Borruel N."/>
            <person name="Burgdorf K.S."/>
            <person name="Boumezbeur F."/>
            <person name="Casellas F."/>
            <person name="Dore J."/>
            <person name="Guarner F."/>
            <person name="Hansen T."/>
            <person name="Hildebrand F."/>
            <person name="Kaas R.S."/>
            <person name="Kennedy S."/>
            <person name="Kristiansen K."/>
            <person name="Kultima J.R."/>
            <person name="Leonard P."/>
            <person name="Levenez F."/>
            <person name="Lund O."/>
            <person name="Moumen B."/>
            <person name="Le Paslier D."/>
            <person name="Pons N."/>
            <person name="Pedersen O."/>
            <person name="Prifti E."/>
            <person name="Qin J."/>
            <person name="Raes J."/>
            <person name="Tap J."/>
            <person name="Tims S."/>
            <person name="Ussery D.W."/>
            <person name="Yamada T."/>
            <person name="MetaHit consortium"/>
            <person name="Renault P."/>
            <person name="Sicheritz-Ponten T."/>
            <person name="Bork P."/>
            <person name="Wang J."/>
            <person name="Brunak S."/>
            <person name="Ehrlich S.D."/>
        </authorList>
    </citation>
    <scope>NUCLEOTIDE SEQUENCE [LARGE SCALE GENOMIC DNA]</scope>
</reference>
<evidence type="ECO:0000256" key="1">
    <source>
        <dbReference type="ARBA" id="ARBA00007039"/>
    </source>
</evidence>
<dbReference type="PANTHER" id="PTHR10381:SF11">
    <property type="entry name" value="ATP-DEPENDENT CLP PROTEASE PROTEOLYTIC SUBUNIT, MITOCHONDRIAL"/>
    <property type="match status" value="1"/>
</dbReference>
<dbReference type="InterPro" id="IPR029045">
    <property type="entry name" value="ClpP/crotonase-like_dom_sf"/>
</dbReference>
<dbReference type="GO" id="GO:0006515">
    <property type="term" value="P:protein quality control for misfolded or incompletely synthesized proteins"/>
    <property type="evidence" value="ECO:0007669"/>
    <property type="project" value="TreeGrafter"/>
</dbReference>
<dbReference type="CDD" id="cd07017">
    <property type="entry name" value="S14_ClpP_2"/>
    <property type="match status" value="1"/>
</dbReference>
<dbReference type="EC" id="3.4.21.92" evidence="6"/>
<comment type="catalytic activity">
    <reaction evidence="5 6 7">
        <text>Hydrolysis of proteins to small peptides in the presence of ATP and magnesium. alpha-casein is the usual test substrate. In the absence of ATP, only oligopeptides shorter than five residues are hydrolyzed (such as succinyl-Leu-Tyr-|-NHMec, and Leu-Tyr-Leu-|-Tyr-Trp, in which cleavage of the -Tyr-|-Leu- and -Tyr-|-Trp bonds also occurs).</text>
        <dbReference type="EC" id="3.4.21.92"/>
    </reaction>
</comment>
<evidence type="ECO:0000256" key="4">
    <source>
        <dbReference type="ARBA" id="ARBA00022825"/>
    </source>
</evidence>
<evidence type="ECO:0000256" key="5">
    <source>
        <dbReference type="ARBA" id="ARBA00034021"/>
    </source>
</evidence>
<dbReference type="SUPFAM" id="SSF52096">
    <property type="entry name" value="ClpP/crotonase"/>
    <property type="match status" value="1"/>
</dbReference>
<comment type="similarity">
    <text evidence="1 6 8">Belongs to the peptidase S14 family.</text>
</comment>
<dbReference type="Gene3D" id="3.90.226.10">
    <property type="entry name" value="2-enoyl-CoA Hydratase, Chain A, domain 1"/>
    <property type="match status" value="1"/>
</dbReference>
<dbReference type="NCBIfam" id="NF001368">
    <property type="entry name" value="PRK00277.1"/>
    <property type="match status" value="1"/>
</dbReference>
<evidence type="ECO:0000256" key="2">
    <source>
        <dbReference type="ARBA" id="ARBA00022670"/>
    </source>
</evidence>
<dbReference type="PRINTS" id="PR00127">
    <property type="entry name" value="CLPPROTEASEP"/>
</dbReference>
<dbReference type="FunFam" id="3.90.226.10:FF:000001">
    <property type="entry name" value="ATP-dependent Clp protease proteolytic subunit"/>
    <property type="match status" value="1"/>
</dbReference>
<keyword evidence="3 6" id="KW-0378">Hydrolase</keyword>
<evidence type="ECO:0000313" key="10">
    <source>
        <dbReference type="Proteomes" id="UP000018093"/>
    </source>
</evidence>
<dbReference type="GO" id="GO:0051117">
    <property type="term" value="F:ATPase binding"/>
    <property type="evidence" value="ECO:0007669"/>
    <property type="project" value="TreeGrafter"/>
</dbReference>
<dbReference type="GO" id="GO:0004252">
    <property type="term" value="F:serine-type endopeptidase activity"/>
    <property type="evidence" value="ECO:0007669"/>
    <property type="project" value="UniProtKB-UniRule"/>
</dbReference>
<comment type="caution">
    <text evidence="9">The sequence shown here is derived from an EMBL/GenBank/DDBJ whole genome shotgun (WGS) entry which is preliminary data.</text>
</comment>
<dbReference type="EMBL" id="CBIN010000320">
    <property type="protein sequence ID" value="CDE23933.1"/>
    <property type="molecule type" value="Genomic_DNA"/>
</dbReference>
<keyword evidence="4 6" id="KW-0720">Serine protease</keyword>
<dbReference type="InterPro" id="IPR023562">
    <property type="entry name" value="ClpP/TepA"/>
</dbReference>